<evidence type="ECO:0000256" key="8">
    <source>
        <dbReference type="ARBA" id="ARBA00022989"/>
    </source>
</evidence>
<keyword evidence="15" id="KW-1185">Reference proteome</keyword>
<dbReference type="AlphaFoldDB" id="A0A914B255"/>
<keyword evidence="4 11" id="KW-0328">Glycosyltransferase</keyword>
<dbReference type="GeneID" id="119739526"/>
<evidence type="ECO:0000256" key="6">
    <source>
        <dbReference type="ARBA" id="ARBA00022692"/>
    </source>
</evidence>
<dbReference type="InterPro" id="IPR027791">
    <property type="entry name" value="Galactosyl_T_C"/>
</dbReference>
<dbReference type="GO" id="GO:0008489">
    <property type="term" value="F:UDP-galactose:glucosylceramide beta-1,4-galactosyltransferase activity"/>
    <property type="evidence" value="ECO:0007669"/>
    <property type="project" value="TreeGrafter"/>
</dbReference>
<keyword evidence="5 11" id="KW-0808">Transferase</keyword>
<dbReference type="PANTHER" id="PTHR19300:SF38">
    <property type="entry name" value="BETA-1,4-GALACTOSYLTRANSFERASE"/>
    <property type="match status" value="1"/>
</dbReference>
<keyword evidence="7 11" id="KW-0735">Signal-anchor</keyword>
<dbReference type="EnsemblMetazoa" id="XM_038214502.1">
    <property type="protein sequence ID" value="XP_038070430.1"/>
    <property type="gene ID" value="LOC119739526"/>
</dbReference>
<dbReference type="InterPro" id="IPR003859">
    <property type="entry name" value="Galactosyl_T"/>
</dbReference>
<dbReference type="EC" id="2.4.1.-" evidence="11"/>
<organism evidence="14 15">
    <name type="scientific">Patiria miniata</name>
    <name type="common">Bat star</name>
    <name type="synonym">Asterina miniata</name>
    <dbReference type="NCBI Taxonomy" id="46514"/>
    <lineage>
        <taxon>Eukaryota</taxon>
        <taxon>Metazoa</taxon>
        <taxon>Echinodermata</taxon>
        <taxon>Eleutherozoa</taxon>
        <taxon>Asterozoa</taxon>
        <taxon>Asteroidea</taxon>
        <taxon>Valvatacea</taxon>
        <taxon>Valvatida</taxon>
        <taxon>Asterinidae</taxon>
        <taxon>Patiria</taxon>
    </lineage>
</organism>
<dbReference type="GO" id="GO:0016020">
    <property type="term" value="C:membrane"/>
    <property type="evidence" value="ECO:0007669"/>
    <property type="project" value="UniProtKB-SubCell"/>
</dbReference>
<feature type="domain" description="Galactosyltransferase N-terminal" evidence="13">
    <location>
        <begin position="157"/>
        <end position="258"/>
    </location>
</feature>
<dbReference type="PANTHER" id="PTHR19300">
    <property type="entry name" value="BETA-1,4-GALACTOSYLTRANSFERASE"/>
    <property type="match status" value="1"/>
</dbReference>
<keyword evidence="8 11" id="KW-1133">Transmembrane helix</keyword>
<evidence type="ECO:0000256" key="11">
    <source>
        <dbReference type="RuleBase" id="RU368121"/>
    </source>
</evidence>
<dbReference type="Pfam" id="PF02709">
    <property type="entry name" value="Glyco_transf_7C"/>
    <property type="match status" value="1"/>
</dbReference>
<dbReference type="OrthoDB" id="10038994at2759"/>
<comment type="function">
    <text evidence="11">Catalyses the transfer of galactose onto proteins or lipids.</text>
</comment>
<comment type="pathway">
    <text evidence="2 11">Protein modification; protein glycosylation.</text>
</comment>
<protein>
    <recommendedName>
        <fullName evidence="11">Beta-1,4-galactosyltransferase</fullName>
        <ecNumber evidence="11">2.4.1.-</ecNumber>
    </recommendedName>
</protein>
<dbReference type="GO" id="GO:0005794">
    <property type="term" value="C:Golgi apparatus"/>
    <property type="evidence" value="ECO:0007669"/>
    <property type="project" value="TreeGrafter"/>
</dbReference>
<evidence type="ECO:0000256" key="5">
    <source>
        <dbReference type="ARBA" id="ARBA00022679"/>
    </source>
</evidence>
<comment type="subcellular location">
    <subcellularLocation>
        <location evidence="1">Membrane</location>
        <topology evidence="1">Single-pass type II membrane protein</topology>
    </subcellularLocation>
</comment>
<keyword evidence="10 11" id="KW-0325">Glycoprotein</keyword>
<evidence type="ECO:0000313" key="14">
    <source>
        <dbReference type="EnsemblMetazoa" id="XP_038070430.1"/>
    </source>
</evidence>
<evidence type="ECO:0000259" key="13">
    <source>
        <dbReference type="Pfam" id="PF13733"/>
    </source>
</evidence>
<dbReference type="PRINTS" id="PR02050">
    <property type="entry name" value="B14GALTRFASE"/>
</dbReference>
<keyword evidence="6 11" id="KW-0812">Transmembrane</keyword>
<evidence type="ECO:0000256" key="10">
    <source>
        <dbReference type="ARBA" id="ARBA00023180"/>
    </source>
</evidence>
<feature type="domain" description="Galactosyltransferase C-terminal" evidence="12">
    <location>
        <begin position="263"/>
        <end position="338"/>
    </location>
</feature>
<reference evidence="14" key="1">
    <citation type="submission" date="2022-11" db="UniProtKB">
        <authorList>
            <consortium name="EnsemblMetazoa"/>
        </authorList>
    </citation>
    <scope>IDENTIFICATION</scope>
</reference>
<evidence type="ECO:0000256" key="2">
    <source>
        <dbReference type="ARBA" id="ARBA00004922"/>
    </source>
</evidence>
<accession>A0A914B255</accession>
<dbReference type="InterPro" id="IPR027995">
    <property type="entry name" value="Galactosyl_T_N"/>
</dbReference>
<dbReference type="Gene3D" id="3.90.550.10">
    <property type="entry name" value="Spore Coat Polysaccharide Biosynthesis Protein SpsA, Chain A"/>
    <property type="match status" value="1"/>
</dbReference>
<evidence type="ECO:0000259" key="12">
    <source>
        <dbReference type="Pfam" id="PF02709"/>
    </source>
</evidence>
<dbReference type="InterPro" id="IPR029044">
    <property type="entry name" value="Nucleotide-diphossugar_trans"/>
</dbReference>
<proteinExistence type="inferred from homology"/>
<evidence type="ECO:0000256" key="9">
    <source>
        <dbReference type="ARBA" id="ARBA00023136"/>
    </source>
</evidence>
<dbReference type="SUPFAM" id="SSF53448">
    <property type="entry name" value="Nucleotide-diphospho-sugar transferases"/>
    <property type="match status" value="1"/>
</dbReference>
<dbReference type="Pfam" id="PF13733">
    <property type="entry name" value="Glyco_transf_7N"/>
    <property type="match status" value="1"/>
</dbReference>
<sequence>MFYRQANIKNLLFLLVCITVLVVTTLLFTLGDIRRTVVGRTSDNWTSSLQINRTHNVAMGVHKLPQNQQSTKCLALKDIPHLVDSRPMNLTAGIPMYELERTIFPDHPERIRDVVSRGNRKLQRLVYTAAANVSLINGSRIMEGLASLQVRSGDYRYLPGGHWRPASCIPRWKVAIVVPFRNRTVQLSIFLRYMIPFLQKQQLEFAIYIVNQESDNSFNRGMLLNVGFLEALNFSHWDCFVFHDVDHLPLSEFNPYGCVDLPRHFIGGADNRQYKVPPWASMGGVCGFTTPQFWQINGVANVYWGWCCEDDDLKVRVRMARLKRTRYKGTIGYYKTISIHHEKIKKGVKRLERRNRKLLKTLRSRVKTDGLTNLKYDRPHLELHALYTNISVKIHRS</sequence>
<dbReference type="Proteomes" id="UP000887568">
    <property type="component" value="Unplaced"/>
</dbReference>
<feature type="transmembrane region" description="Helical" evidence="11">
    <location>
        <begin position="12"/>
        <end position="31"/>
    </location>
</feature>
<evidence type="ECO:0000256" key="3">
    <source>
        <dbReference type="ARBA" id="ARBA00005735"/>
    </source>
</evidence>
<name>A0A914B255_PATMI</name>
<dbReference type="OMA" id="TISIHHE"/>
<comment type="similarity">
    <text evidence="3 11">Belongs to the glycosyltransferase 7 family.</text>
</comment>
<dbReference type="GO" id="GO:0005975">
    <property type="term" value="P:carbohydrate metabolic process"/>
    <property type="evidence" value="ECO:0007669"/>
    <property type="project" value="InterPro"/>
</dbReference>
<evidence type="ECO:0000256" key="4">
    <source>
        <dbReference type="ARBA" id="ARBA00022676"/>
    </source>
</evidence>
<evidence type="ECO:0000313" key="15">
    <source>
        <dbReference type="Proteomes" id="UP000887568"/>
    </source>
</evidence>
<evidence type="ECO:0000256" key="7">
    <source>
        <dbReference type="ARBA" id="ARBA00022968"/>
    </source>
</evidence>
<evidence type="ECO:0000256" key="1">
    <source>
        <dbReference type="ARBA" id="ARBA00004606"/>
    </source>
</evidence>
<keyword evidence="9 11" id="KW-0472">Membrane</keyword>
<dbReference type="RefSeq" id="XP_038070430.1">
    <property type="nucleotide sequence ID" value="XM_038214502.1"/>
</dbReference>